<dbReference type="Proteomes" id="UP001610335">
    <property type="component" value="Unassembled WGS sequence"/>
</dbReference>
<dbReference type="EMBL" id="JBFXLS010000044">
    <property type="protein sequence ID" value="KAL2824402.1"/>
    <property type="molecule type" value="Genomic_DNA"/>
</dbReference>
<dbReference type="PROSITE" id="PS51186">
    <property type="entry name" value="GNAT"/>
    <property type="match status" value="1"/>
</dbReference>
<keyword evidence="3" id="KW-1185">Reference proteome</keyword>
<name>A0ABR4I9R9_9EURO</name>
<evidence type="ECO:0000313" key="2">
    <source>
        <dbReference type="EMBL" id="KAL2824402.1"/>
    </source>
</evidence>
<comment type="caution">
    <text evidence="2">The sequence shown here is derived from an EMBL/GenBank/DDBJ whole genome shotgun (WGS) entry which is preliminary data.</text>
</comment>
<dbReference type="Gene3D" id="3.40.630.30">
    <property type="match status" value="1"/>
</dbReference>
<dbReference type="Pfam" id="PF13302">
    <property type="entry name" value="Acetyltransf_3"/>
    <property type="match status" value="1"/>
</dbReference>
<dbReference type="InterPro" id="IPR016181">
    <property type="entry name" value="Acyl_CoA_acyltransferase"/>
</dbReference>
<evidence type="ECO:0000313" key="3">
    <source>
        <dbReference type="Proteomes" id="UP001610335"/>
    </source>
</evidence>
<dbReference type="InterPro" id="IPR000182">
    <property type="entry name" value="GNAT_dom"/>
</dbReference>
<sequence length="214" mass="23825">MNRTSYPLSHQTVGYLGDSEFKLQSISADLSLRPPRNEDIPVILDILQNKANSEFDKSISEATTEELEGIARRWTSVSQPLAYLNFLIWHRDTPIGIAGLGWIGATDGNEAESDRSRAGAAGVILEPVARGKGYAYEALRMVFDYGLYELGLVEIRVGSHSGNIPMKMLMERKFGLEAERNSGDGNVDEFGNDLLWMVKVDSWPGLRSHDQHQI</sequence>
<protein>
    <recommendedName>
        <fullName evidence="1">N-acetyltransferase domain-containing protein</fullName>
    </recommendedName>
</protein>
<proteinExistence type="predicted"/>
<reference evidence="2 3" key="1">
    <citation type="submission" date="2024-07" db="EMBL/GenBank/DDBJ databases">
        <title>Section-level genome sequencing and comparative genomics of Aspergillus sections Usti and Cavernicolus.</title>
        <authorList>
            <consortium name="Lawrence Berkeley National Laboratory"/>
            <person name="Nybo J.L."/>
            <person name="Vesth T.C."/>
            <person name="Theobald S."/>
            <person name="Frisvad J.C."/>
            <person name="Larsen T.O."/>
            <person name="Kjaerboelling I."/>
            <person name="Rothschild-Mancinelli K."/>
            <person name="Lyhne E.K."/>
            <person name="Kogle M.E."/>
            <person name="Barry K."/>
            <person name="Clum A."/>
            <person name="Na H."/>
            <person name="Ledsgaard L."/>
            <person name="Lin J."/>
            <person name="Lipzen A."/>
            <person name="Kuo A."/>
            <person name="Riley R."/>
            <person name="Mondo S."/>
            <person name="LaButti K."/>
            <person name="Haridas S."/>
            <person name="Pangalinan J."/>
            <person name="Salamov A.A."/>
            <person name="Simmons B.A."/>
            <person name="Magnuson J.K."/>
            <person name="Chen J."/>
            <person name="Drula E."/>
            <person name="Henrissat B."/>
            <person name="Wiebenga A."/>
            <person name="Lubbers R.J."/>
            <person name="Gomes A.C."/>
            <person name="Makela M.R."/>
            <person name="Stajich J."/>
            <person name="Grigoriev I.V."/>
            <person name="Mortensen U.H."/>
            <person name="De vries R.P."/>
            <person name="Baker S.E."/>
            <person name="Andersen M.R."/>
        </authorList>
    </citation>
    <scope>NUCLEOTIDE SEQUENCE [LARGE SCALE GENOMIC DNA]</scope>
    <source>
        <strain evidence="2 3">CBS 600.67</strain>
    </source>
</reference>
<accession>A0ABR4I9R9</accession>
<gene>
    <name evidence="2" type="ORF">BDW59DRAFT_180267</name>
</gene>
<organism evidence="2 3">
    <name type="scientific">Aspergillus cavernicola</name>
    <dbReference type="NCBI Taxonomy" id="176166"/>
    <lineage>
        <taxon>Eukaryota</taxon>
        <taxon>Fungi</taxon>
        <taxon>Dikarya</taxon>
        <taxon>Ascomycota</taxon>
        <taxon>Pezizomycotina</taxon>
        <taxon>Eurotiomycetes</taxon>
        <taxon>Eurotiomycetidae</taxon>
        <taxon>Eurotiales</taxon>
        <taxon>Aspergillaceae</taxon>
        <taxon>Aspergillus</taxon>
        <taxon>Aspergillus subgen. Nidulantes</taxon>
    </lineage>
</organism>
<evidence type="ECO:0000259" key="1">
    <source>
        <dbReference type="PROSITE" id="PS51186"/>
    </source>
</evidence>
<feature type="domain" description="N-acetyltransferase" evidence="1">
    <location>
        <begin position="30"/>
        <end position="201"/>
    </location>
</feature>
<dbReference type="SUPFAM" id="SSF55729">
    <property type="entry name" value="Acyl-CoA N-acyltransferases (Nat)"/>
    <property type="match status" value="1"/>
</dbReference>